<keyword evidence="10" id="KW-1185">Reference proteome</keyword>
<comment type="similarity">
    <text evidence="3">Belongs to the NOP53 family.</text>
</comment>
<dbReference type="PANTHER" id="PTHR14211:SF7">
    <property type="entry name" value="RIBOSOME BIOGENESIS PROTEIN NOP53"/>
    <property type="match status" value="1"/>
</dbReference>
<dbReference type="Pfam" id="PF07767">
    <property type="entry name" value="Nop53"/>
    <property type="match status" value="1"/>
</dbReference>
<dbReference type="GO" id="GO:0000027">
    <property type="term" value="P:ribosomal large subunit assembly"/>
    <property type="evidence" value="ECO:0007669"/>
    <property type="project" value="TreeGrafter"/>
</dbReference>
<evidence type="ECO:0000256" key="4">
    <source>
        <dbReference type="ARBA" id="ARBA00018339"/>
    </source>
</evidence>
<evidence type="ECO:0000256" key="7">
    <source>
        <dbReference type="SAM" id="Coils"/>
    </source>
</evidence>
<evidence type="ECO:0000256" key="8">
    <source>
        <dbReference type="SAM" id="MobiDB-lite"/>
    </source>
</evidence>
<dbReference type="InterPro" id="IPR011687">
    <property type="entry name" value="Nop53/GLTSCR2"/>
</dbReference>
<gene>
    <name evidence="9" type="ORF">NMOB1V02_LOCUS7054</name>
</gene>
<keyword evidence="6" id="KW-0539">Nucleus</keyword>
<evidence type="ECO:0000256" key="1">
    <source>
        <dbReference type="ARBA" id="ARBA00004604"/>
    </source>
</evidence>
<dbReference type="GO" id="GO:0005654">
    <property type="term" value="C:nucleoplasm"/>
    <property type="evidence" value="ECO:0007669"/>
    <property type="project" value="UniProtKB-SubCell"/>
</dbReference>
<evidence type="ECO:0000256" key="6">
    <source>
        <dbReference type="ARBA" id="ARBA00023242"/>
    </source>
</evidence>
<dbReference type="OrthoDB" id="5072at2759"/>
<dbReference type="Proteomes" id="UP000678499">
    <property type="component" value="Unassembled WGS sequence"/>
</dbReference>
<keyword evidence="5" id="KW-0690">Ribosome biogenesis</keyword>
<keyword evidence="7" id="KW-0175">Coiled coil</keyword>
<dbReference type="EMBL" id="OA883648">
    <property type="protein sequence ID" value="CAD7279381.1"/>
    <property type="molecule type" value="Genomic_DNA"/>
</dbReference>
<dbReference type="PANTHER" id="PTHR14211">
    <property type="entry name" value="GLIOMA SUPPRESSOR CANDIDATE REGION GENE 2"/>
    <property type="match status" value="1"/>
</dbReference>
<sequence length="542" mass="63658">MIWLSQFPDFRLKRSNSVAMKVSVKTSAKKSVMRKKKSKDVPLVEKVSFPRVSSKTANIEPGRPVNKAHLSKNKKKSMRRVNVDDVEFYGGHDVQNLQKVLNFLFRAQLGRLALRYVKTDEERVAKAPWKRQLDERKRLRAMRSLEDRDATWMAKANALDVEPYDVWSKEDDFGFDDHELVTHNFVDCTKKKIVPYTGFLRPHAMAIMRVLYNELFRSLNFYLEAVNVYYDTSCEKTIPFVVGDVFLMQKCMDVFQLIPKPPRSIHKNLTMIPKVETPHPGMSYNPSIKDHSALLETAAEIEIRKEREEEKWHKKTYGMFPKTAPTEQDKLMEMSEGLFVEDEEEEEKETAPEEKKEDEPVAETTIDEEGEMVYKAPIRAEDKKTKTKRNKERNIRAKAREAAVKKALQAKESAVLRLKQIRKEIKTKEKEIQSNIVKRRLKTRQKELFGTKKLSKTPFEDADLPVKFVEEVSGSLRQLRPEGHLLVDRFKSLQKRNVIETRVREKPGRRKIKRFLSRDHRKFAQQQDIDQKLVFKKLKWHR</sequence>
<evidence type="ECO:0000256" key="3">
    <source>
        <dbReference type="ARBA" id="ARBA00008838"/>
    </source>
</evidence>
<dbReference type="EMBL" id="CAJPEX010001611">
    <property type="protein sequence ID" value="CAG0919533.1"/>
    <property type="molecule type" value="Genomic_DNA"/>
</dbReference>
<dbReference type="AlphaFoldDB" id="A0A7R9BRZ7"/>
<dbReference type="GO" id="GO:0005730">
    <property type="term" value="C:nucleolus"/>
    <property type="evidence" value="ECO:0007669"/>
    <property type="project" value="UniProtKB-SubCell"/>
</dbReference>
<feature type="compositionally biased region" description="Basic and acidic residues" evidence="8">
    <location>
        <begin position="349"/>
        <end position="359"/>
    </location>
</feature>
<evidence type="ECO:0000313" key="9">
    <source>
        <dbReference type="EMBL" id="CAD7279381.1"/>
    </source>
</evidence>
<dbReference type="GO" id="GO:0008097">
    <property type="term" value="F:5S rRNA binding"/>
    <property type="evidence" value="ECO:0007669"/>
    <property type="project" value="TreeGrafter"/>
</dbReference>
<accession>A0A7R9BRZ7</accession>
<organism evidence="9">
    <name type="scientific">Notodromas monacha</name>
    <dbReference type="NCBI Taxonomy" id="399045"/>
    <lineage>
        <taxon>Eukaryota</taxon>
        <taxon>Metazoa</taxon>
        <taxon>Ecdysozoa</taxon>
        <taxon>Arthropoda</taxon>
        <taxon>Crustacea</taxon>
        <taxon>Oligostraca</taxon>
        <taxon>Ostracoda</taxon>
        <taxon>Podocopa</taxon>
        <taxon>Podocopida</taxon>
        <taxon>Cypridocopina</taxon>
        <taxon>Cypridoidea</taxon>
        <taxon>Cyprididae</taxon>
        <taxon>Notodromas</taxon>
    </lineage>
</organism>
<reference evidence="9" key="1">
    <citation type="submission" date="2020-11" db="EMBL/GenBank/DDBJ databases">
        <authorList>
            <person name="Tran Van P."/>
        </authorList>
    </citation>
    <scope>NUCLEOTIDE SEQUENCE</scope>
</reference>
<evidence type="ECO:0000313" key="10">
    <source>
        <dbReference type="Proteomes" id="UP000678499"/>
    </source>
</evidence>
<dbReference type="GO" id="GO:0006364">
    <property type="term" value="P:rRNA processing"/>
    <property type="evidence" value="ECO:0007669"/>
    <property type="project" value="TreeGrafter"/>
</dbReference>
<protein>
    <recommendedName>
        <fullName evidence="4">Ribosome biogenesis protein NOP53</fullName>
    </recommendedName>
</protein>
<name>A0A7R9BRZ7_9CRUS</name>
<evidence type="ECO:0000256" key="2">
    <source>
        <dbReference type="ARBA" id="ARBA00004642"/>
    </source>
</evidence>
<evidence type="ECO:0000256" key="5">
    <source>
        <dbReference type="ARBA" id="ARBA00022517"/>
    </source>
</evidence>
<comment type="subcellular location">
    <subcellularLocation>
        <location evidence="1">Nucleus</location>
        <location evidence="1">Nucleolus</location>
    </subcellularLocation>
    <subcellularLocation>
        <location evidence="2">Nucleus</location>
        <location evidence="2">Nucleoplasm</location>
    </subcellularLocation>
</comment>
<feature type="region of interest" description="Disordered" evidence="8">
    <location>
        <begin position="340"/>
        <end position="363"/>
    </location>
</feature>
<feature type="coiled-coil region" evidence="7">
    <location>
        <begin position="404"/>
        <end position="438"/>
    </location>
</feature>
<proteinExistence type="inferred from homology"/>